<dbReference type="Pfam" id="PF23447">
    <property type="entry name" value="DUF7128"/>
    <property type="match status" value="1"/>
</dbReference>
<keyword evidence="3" id="KW-1185">Reference proteome</keyword>
<evidence type="ECO:0000313" key="2">
    <source>
        <dbReference type="EMBL" id="KEQ55947.1"/>
    </source>
</evidence>
<protein>
    <recommendedName>
        <fullName evidence="1">DUF7128 domain-containing protein</fullName>
    </recommendedName>
</protein>
<evidence type="ECO:0000259" key="1">
    <source>
        <dbReference type="Pfam" id="PF23447"/>
    </source>
</evidence>
<accession>A0A081RL74</accession>
<reference evidence="2 3" key="1">
    <citation type="submission" date="2014-06" db="EMBL/GenBank/DDBJ databases">
        <authorList>
            <person name="Ngugi D.K."/>
            <person name="Blom J."/>
            <person name="Alam I."/>
            <person name="Rashid M."/>
            <person name="Ba Alawi W."/>
            <person name="Zhang G."/>
            <person name="Hikmawan T."/>
            <person name="Guan Y."/>
            <person name="Antunes A."/>
            <person name="Siam R."/>
            <person name="ElDorry H."/>
            <person name="Bajic V."/>
            <person name="Stingl U."/>
        </authorList>
    </citation>
    <scope>NUCLEOTIDE SEQUENCE [LARGE SCALE GENOMIC DNA]</scope>
    <source>
        <strain evidence="2">SCGC AAA799-N04</strain>
    </source>
</reference>
<evidence type="ECO:0000313" key="3">
    <source>
        <dbReference type="Proteomes" id="UP000028059"/>
    </source>
</evidence>
<dbReference type="EMBL" id="JOKN01000043">
    <property type="protein sequence ID" value="KEQ55947.1"/>
    <property type="molecule type" value="Genomic_DNA"/>
</dbReference>
<dbReference type="Proteomes" id="UP000028059">
    <property type="component" value="Unassembled WGS sequence"/>
</dbReference>
<proteinExistence type="predicted"/>
<organism evidence="2 3">
    <name type="scientific">Marine Group I thaumarchaeote SCGC AAA799-N04</name>
    <dbReference type="NCBI Taxonomy" id="1502293"/>
    <lineage>
        <taxon>Archaea</taxon>
        <taxon>Nitrososphaerota</taxon>
        <taxon>Marine Group I</taxon>
    </lineage>
</organism>
<sequence length="63" mass="7239">MVKPLEYSDDIMVKKILKDNKEVFLCEECGLGYKDQGTAEKCEYHCKNYKSCSLEITSNAILK</sequence>
<name>A0A081RL74_9ARCH</name>
<dbReference type="InterPro" id="IPR055552">
    <property type="entry name" value="DUF7128"/>
</dbReference>
<feature type="domain" description="DUF7128" evidence="1">
    <location>
        <begin position="12"/>
        <end position="48"/>
    </location>
</feature>
<gene>
    <name evidence="2" type="ORF">AAA799N04_01627</name>
</gene>
<dbReference type="AlphaFoldDB" id="A0A081RL74"/>
<comment type="caution">
    <text evidence="2">The sequence shown here is derived from an EMBL/GenBank/DDBJ whole genome shotgun (WGS) entry which is preliminary data.</text>
</comment>